<dbReference type="GO" id="GO:0003682">
    <property type="term" value="F:chromatin binding"/>
    <property type="evidence" value="ECO:0007669"/>
    <property type="project" value="TreeGrafter"/>
</dbReference>
<dbReference type="FunFam" id="1.25.40.10:FF:000344">
    <property type="entry name" value="Pentatricopeptide repeat-containing protein"/>
    <property type="match status" value="1"/>
</dbReference>
<feature type="region of interest" description="Disordered" evidence="4">
    <location>
        <begin position="498"/>
        <end position="524"/>
    </location>
</feature>
<dbReference type="GO" id="GO:0005634">
    <property type="term" value="C:nucleus"/>
    <property type="evidence" value="ECO:0007669"/>
    <property type="project" value="InterPro"/>
</dbReference>
<dbReference type="Pfam" id="PF20430">
    <property type="entry name" value="Eplus_motif"/>
    <property type="match status" value="1"/>
</dbReference>
<evidence type="ECO:0000313" key="6">
    <source>
        <dbReference type="EMBL" id="RXH95164.1"/>
    </source>
</evidence>
<dbReference type="Pfam" id="PF13041">
    <property type="entry name" value="PPR_2"/>
    <property type="match status" value="4"/>
</dbReference>
<reference evidence="6 7" key="1">
    <citation type="submission" date="2018-10" db="EMBL/GenBank/DDBJ databases">
        <title>A high-quality apple genome assembly.</title>
        <authorList>
            <person name="Hu J."/>
        </authorList>
    </citation>
    <scope>NUCLEOTIDE SEQUENCE [LARGE SCALE GENOMIC DNA]</scope>
    <source>
        <strain evidence="7">cv. HFTH1</strain>
        <tissue evidence="6">Young leaf</tissue>
    </source>
</reference>
<evidence type="ECO:0000313" key="7">
    <source>
        <dbReference type="Proteomes" id="UP000290289"/>
    </source>
</evidence>
<name>A0A498JMS6_MALDO</name>
<dbReference type="PANTHER" id="PTHR21556:SF2">
    <property type="entry name" value="TRESLIN"/>
    <property type="match status" value="1"/>
</dbReference>
<dbReference type="Pfam" id="PF20431">
    <property type="entry name" value="E_motif"/>
    <property type="match status" value="1"/>
</dbReference>
<evidence type="ECO:0000259" key="5">
    <source>
        <dbReference type="Pfam" id="PF14432"/>
    </source>
</evidence>
<dbReference type="GO" id="GO:0007095">
    <property type="term" value="P:mitotic G2 DNA damage checkpoint signaling"/>
    <property type="evidence" value="ECO:0007669"/>
    <property type="project" value="TreeGrafter"/>
</dbReference>
<evidence type="ECO:0000256" key="4">
    <source>
        <dbReference type="SAM" id="MobiDB-lite"/>
    </source>
</evidence>
<feature type="repeat" description="PPR" evidence="3">
    <location>
        <begin position="1191"/>
        <end position="1225"/>
    </location>
</feature>
<dbReference type="GO" id="GO:0033314">
    <property type="term" value="P:mitotic DNA replication checkpoint signaling"/>
    <property type="evidence" value="ECO:0007669"/>
    <property type="project" value="InterPro"/>
</dbReference>
<dbReference type="InterPro" id="IPR026153">
    <property type="entry name" value="Treslin"/>
</dbReference>
<dbReference type="InterPro" id="IPR002885">
    <property type="entry name" value="PPR_rpt"/>
</dbReference>
<dbReference type="Pfam" id="PF01535">
    <property type="entry name" value="PPR"/>
    <property type="match status" value="2"/>
</dbReference>
<dbReference type="EMBL" id="RDQH01000333">
    <property type="protein sequence ID" value="RXH95164.1"/>
    <property type="molecule type" value="Genomic_DNA"/>
</dbReference>
<dbReference type="InterPro" id="IPR046848">
    <property type="entry name" value="E_motif"/>
</dbReference>
<dbReference type="FunFam" id="1.25.40.10:FF:002148">
    <property type="entry name" value="Pentatricopeptide repeat-containing protein At2g29760, chloroplastic"/>
    <property type="match status" value="1"/>
</dbReference>
<gene>
    <name evidence="6" type="ORF">DVH24_024848</name>
</gene>
<sequence length="1667" mass="186199">MASDRSSGDPIADYGKTQRIVLLLDLNPLLHLQNPAPFLTALLSAVKTLLSFPPLSSSLFAFRPFFSSLSPLLSSSKIPTSLSLSFHLPGPSFNSLSQTLNSLPAFRRDPLSPPRASNLAASLRQLVHDYAWDPVVCDPVTGMFSNCDSTAVRSNLVVLFSPLCVPANCLTEFLNVGVGDESLENVNAFSERFRGFFENVNDAFMSRDIQCSWVDVRYELECGEGEVGNDEDKTRFEFFESGVRSLGWGFCSTDSIVLGSALVPFGLIYPEIGISSKFFGCNDSHKKVNAQLSLEILDVSGKPLECKFCDLQLVDLKMLPRNAADDTFFSLEIMNSQTKGGKLKELFWGNFGKGVTKFQVMALQKYNEFLKFRGHLSDPLLVCEGSEKPGKDGKESFGNYYADKVLEMLAVDLGENAKRKSTPSWQILLSFLYRNGHGALVSLSNDSGVSYTAILKPFTVSSALLFIVDEGFHPQTKVHDIGGAKADRLSPKMKNEICKPNADLDQTGPPNKHSAGKDGRKRNIKRNSHLLQDLTWSAFCKAAFEHSELSLEEVYFARESYNSKKMRFLKCWMKQIKKSSECGLIEEKESQADKLHKKEMDNRLDNLHQESEQPISSSPSIGENSLTVASGIQDEAALEFRSETLEAFFSSLSNKIQQGLEYEAVDLGALAYRLVNSSIYWLNTKRETEALSESQTPLVNSGATDDLVAAEVLKLLLRDPKDINARQKSCNLSVKASDSESEGLASGNIIFFRMEILQSEVGASIPESMKQKFVKHICSFLEKIRCHLEGGFFGDWSVDDYVEKIIKNRYCETLEDVVHKIYMKMDLLLFADEEELPNSLLNSEDSNRSCREKPKRDEVDENYKIWDSLSAEGESLGLLKTDSGRPTAEEVKQNDDHARKLVEAQESRERARRFASFTRRMPDLQRVWAPKQLKPLKPKSNPLRKLFKRKDHRGSCDDRVCETPMTGIKRSCSQSSWDDEEDCREYSSQPCGSVSKALFQDDDQQLPAIITSTRKTEPFLQDPVLAHQVFGKILDQIPDIKTLKKLHSSILVNQNLHSDASLGIKLMRAYAACGEPGIARHIFDEIPEKNVVFFNVMIRSYVNNHLYHDALLVYKTMSAKGFNPDNYTFPCVLKACSGSDNLWVGLQIHGAVVKVGLDVNLFIGNGLIAMYGKCGCLVEARSVLDEMPCKDVVSCNSLVAGYAQNGLFNDALEVCREMEAFGLKPDAGTMASLFPAVSNTSSENVLSVKDMFMKLVKKSLVSWNVMIAVYVNNLMPSEAVNIFLQMEASGIEPDVVTIASVLPACGDLSALLLGKRIHEYVEKKRLRPNLSLENALIDMYAKCGCLQDAREVFDAMKFPDVVSWTSMMSAYGRCGQGRDAMTLFRKMQDSGLIPDSIAFVSVMAACSHAGLLDEGQHYFKMMTEEYRIEPRIEHCACMVDLFGRAGKVDEAYSFVKQMSLEPNERVWGALLSACRVYSNMNVGLLAADRLFQLAPEQSGYYVLLSNIYAKAGRWQDVTTVRSIMKSRGIKKIPGVSNVELNDQVHTFLAGDRSHPQSKEIYEELDVLVGKMKELGYIPETDSALHDVEEEEKECHLAVHSEKLAVVFAILNTEPGTPIRITKNLRVCSDCHIAIKLISKIAEREIVVRDTNRFHHFKDGLCSCGDYW</sequence>
<keyword evidence="2" id="KW-0677">Repeat</keyword>
<evidence type="ECO:0000256" key="3">
    <source>
        <dbReference type="PROSITE-ProRule" id="PRU00708"/>
    </source>
</evidence>
<dbReference type="PROSITE" id="PS51375">
    <property type="entry name" value="PPR"/>
    <property type="match status" value="4"/>
</dbReference>
<dbReference type="GO" id="GO:0006260">
    <property type="term" value="P:DNA replication"/>
    <property type="evidence" value="ECO:0007669"/>
    <property type="project" value="InterPro"/>
</dbReference>
<evidence type="ECO:0000256" key="2">
    <source>
        <dbReference type="ARBA" id="ARBA00022737"/>
    </source>
</evidence>
<accession>A0A498JMS6</accession>
<protein>
    <recommendedName>
        <fullName evidence="5">DYW domain-containing protein</fullName>
    </recommendedName>
</protein>
<dbReference type="Proteomes" id="UP000290289">
    <property type="component" value="Chromosome 7"/>
</dbReference>
<comment type="similarity">
    <text evidence="1">Belongs to the PPR family. PCMP-H subfamily.</text>
</comment>
<proteinExistence type="inferred from homology"/>
<dbReference type="InterPro" id="IPR032867">
    <property type="entry name" value="DYW_dom"/>
</dbReference>
<dbReference type="GO" id="GO:0008270">
    <property type="term" value="F:zinc ion binding"/>
    <property type="evidence" value="ECO:0007669"/>
    <property type="project" value="InterPro"/>
</dbReference>
<dbReference type="Pfam" id="PF14432">
    <property type="entry name" value="DYW_deaminase"/>
    <property type="match status" value="1"/>
</dbReference>
<dbReference type="InterPro" id="IPR011990">
    <property type="entry name" value="TPR-like_helical_dom_sf"/>
</dbReference>
<dbReference type="Gene3D" id="1.25.40.10">
    <property type="entry name" value="Tetratricopeptide repeat domain"/>
    <property type="match status" value="4"/>
</dbReference>
<comment type="caution">
    <text evidence="6">The sequence shown here is derived from an EMBL/GenBank/DDBJ whole genome shotgun (WGS) entry which is preliminary data.</text>
</comment>
<dbReference type="NCBIfam" id="TIGR00756">
    <property type="entry name" value="PPR"/>
    <property type="match status" value="4"/>
</dbReference>
<feature type="repeat" description="PPR" evidence="3">
    <location>
        <begin position="1259"/>
        <end position="1293"/>
    </location>
</feature>
<dbReference type="GO" id="GO:0030174">
    <property type="term" value="P:regulation of DNA-templated DNA replication initiation"/>
    <property type="evidence" value="ECO:0007669"/>
    <property type="project" value="TreeGrafter"/>
</dbReference>
<dbReference type="PANTHER" id="PTHR21556">
    <property type="entry name" value="TRESLIN"/>
    <property type="match status" value="1"/>
</dbReference>
<dbReference type="GO" id="GO:0010212">
    <property type="term" value="P:response to ionizing radiation"/>
    <property type="evidence" value="ECO:0007669"/>
    <property type="project" value="InterPro"/>
</dbReference>
<feature type="domain" description="DYW" evidence="5">
    <location>
        <begin position="1575"/>
        <end position="1667"/>
    </location>
</feature>
<feature type="repeat" description="PPR" evidence="3">
    <location>
        <begin position="1090"/>
        <end position="1124"/>
    </location>
</feature>
<organism evidence="6 7">
    <name type="scientific">Malus domestica</name>
    <name type="common">Apple</name>
    <name type="synonym">Pyrus malus</name>
    <dbReference type="NCBI Taxonomy" id="3750"/>
    <lineage>
        <taxon>Eukaryota</taxon>
        <taxon>Viridiplantae</taxon>
        <taxon>Streptophyta</taxon>
        <taxon>Embryophyta</taxon>
        <taxon>Tracheophyta</taxon>
        <taxon>Spermatophyta</taxon>
        <taxon>Magnoliopsida</taxon>
        <taxon>eudicotyledons</taxon>
        <taxon>Gunneridae</taxon>
        <taxon>Pentapetalae</taxon>
        <taxon>rosids</taxon>
        <taxon>fabids</taxon>
        <taxon>Rosales</taxon>
        <taxon>Rosaceae</taxon>
        <taxon>Amygdaloideae</taxon>
        <taxon>Maleae</taxon>
        <taxon>Malus</taxon>
    </lineage>
</organism>
<feature type="repeat" description="PPR" evidence="3">
    <location>
        <begin position="1360"/>
        <end position="1394"/>
    </location>
</feature>
<evidence type="ECO:0000256" key="1">
    <source>
        <dbReference type="ARBA" id="ARBA00006643"/>
    </source>
</evidence>
<dbReference type="InterPro" id="IPR046849">
    <property type="entry name" value="E2_motif"/>
</dbReference>
<dbReference type="GO" id="GO:0016070">
    <property type="term" value="P:RNA metabolic process"/>
    <property type="evidence" value="ECO:0007669"/>
    <property type="project" value="UniProtKB-ARBA"/>
</dbReference>
<keyword evidence="7" id="KW-1185">Reference proteome</keyword>